<keyword evidence="4" id="KW-1185">Reference proteome</keyword>
<dbReference type="PANTHER" id="PTHR45006:SF1">
    <property type="entry name" value="DNAJ-LIKE PROTEIN 1"/>
    <property type="match status" value="1"/>
</dbReference>
<dbReference type="AlphaFoldDB" id="A0AAV9UTQ3"/>
<reference evidence="3 4" key="1">
    <citation type="submission" date="2019-10" db="EMBL/GenBank/DDBJ databases">
        <authorList>
            <person name="Palmer J.M."/>
        </authorList>
    </citation>
    <scope>NUCLEOTIDE SEQUENCE [LARGE SCALE GENOMIC DNA]</scope>
    <source>
        <strain evidence="3 4">TWF696</strain>
    </source>
</reference>
<name>A0AAV9UTQ3_9PEZI</name>
<feature type="domain" description="J" evidence="2">
    <location>
        <begin position="5"/>
        <end position="70"/>
    </location>
</feature>
<dbReference type="InterPro" id="IPR026894">
    <property type="entry name" value="DnaJ_X"/>
</dbReference>
<evidence type="ECO:0000313" key="4">
    <source>
        <dbReference type="Proteomes" id="UP001375240"/>
    </source>
</evidence>
<sequence length="422" mass="48211">MADTYYYDLLGIPPHASDFEIKKGYRRQALLNHPDKNIGNGDANKKFQEIAEAYRVLSDPQLRAHYDRVGRDGIERQDGPNATDASEMFEKMFSGESFQDWVGDNTILQDILTLSDLHNAHTGGDTDARFSMVDSSHLIDDGDDGLSYGQFDHQRYQQQRKLERSEAKRARISRFQEESRQKRRRRVEYVTQKLAEKLDAFAGDRHHRRRYLIDIEREAELLKLESFGVYILNTIGEVYTQKATERSWYNTMGFLSTAYYYPRDKFASAKDTAKTVWGLLDAQQAVKEAKLDELDAAEADRIKKERGAEQDLLEKIAAGKLLMSCWGLVKKDLTSVLKEACDRVLYDEGVPAKVLEMRVKALMAIGEIFASVHRDPNDQVTEGLFEKIVSDSYELSKQRTSKKRNSKLDGGDQSEAADAMAF</sequence>
<feature type="region of interest" description="Disordered" evidence="1">
    <location>
        <begin position="397"/>
        <end position="422"/>
    </location>
</feature>
<organism evidence="3 4">
    <name type="scientific">Orbilia brochopaga</name>
    <dbReference type="NCBI Taxonomy" id="3140254"/>
    <lineage>
        <taxon>Eukaryota</taxon>
        <taxon>Fungi</taxon>
        <taxon>Dikarya</taxon>
        <taxon>Ascomycota</taxon>
        <taxon>Pezizomycotina</taxon>
        <taxon>Orbiliomycetes</taxon>
        <taxon>Orbiliales</taxon>
        <taxon>Orbiliaceae</taxon>
        <taxon>Orbilia</taxon>
    </lineage>
</organism>
<dbReference type="GO" id="GO:0005829">
    <property type="term" value="C:cytosol"/>
    <property type="evidence" value="ECO:0007669"/>
    <property type="project" value="TreeGrafter"/>
</dbReference>
<dbReference type="PANTHER" id="PTHR45006">
    <property type="entry name" value="DNAJ-LIKE PROTEIN 1"/>
    <property type="match status" value="1"/>
</dbReference>
<dbReference type="Pfam" id="PF00226">
    <property type="entry name" value="DnaJ"/>
    <property type="match status" value="1"/>
</dbReference>
<dbReference type="InterPro" id="IPR052814">
    <property type="entry name" value="Peroxisomal_DnaJ"/>
</dbReference>
<comment type="caution">
    <text evidence="3">The sequence shown here is derived from an EMBL/GenBank/DDBJ whole genome shotgun (WGS) entry which is preliminary data.</text>
</comment>
<protein>
    <recommendedName>
        <fullName evidence="2">J domain-containing protein</fullName>
    </recommendedName>
</protein>
<dbReference type="PROSITE" id="PS50076">
    <property type="entry name" value="DNAJ_2"/>
    <property type="match status" value="1"/>
</dbReference>
<proteinExistence type="predicted"/>
<evidence type="ECO:0000313" key="3">
    <source>
        <dbReference type="EMBL" id="KAK6346739.1"/>
    </source>
</evidence>
<dbReference type="CDD" id="cd06257">
    <property type="entry name" value="DnaJ"/>
    <property type="match status" value="1"/>
</dbReference>
<dbReference type="InterPro" id="IPR036869">
    <property type="entry name" value="J_dom_sf"/>
</dbReference>
<gene>
    <name evidence="3" type="ORF">TWF696_006851</name>
</gene>
<dbReference type="SMART" id="SM00271">
    <property type="entry name" value="DnaJ"/>
    <property type="match status" value="1"/>
</dbReference>
<dbReference type="EMBL" id="JAVHNQ010000005">
    <property type="protein sequence ID" value="KAK6346739.1"/>
    <property type="molecule type" value="Genomic_DNA"/>
</dbReference>
<dbReference type="Gene3D" id="1.10.287.110">
    <property type="entry name" value="DnaJ domain"/>
    <property type="match status" value="1"/>
</dbReference>
<dbReference type="GO" id="GO:0016558">
    <property type="term" value="P:protein import into peroxisome matrix"/>
    <property type="evidence" value="ECO:0007669"/>
    <property type="project" value="TreeGrafter"/>
</dbReference>
<dbReference type="InterPro" id="IPR001623">
    <property type="entry name" value="DnaJ_domain"/>
</dbReference>
<dbReference type="PRINTS" id="PR00625">
    <property type="entry name" value="JDOMAIN"/>
</dbReference>
<dbReference type="Proteomes" id="UP001375240">
    <property type="component" value="Unassembled WGS sequence"/>
</dbReference>
<dbReference type="SUPFAM" id="SSF46565">
    <property type="entry name" value="Chaperone J-domain"/>
    <property type="match status" value="1"/>
</dbReference>
<dbReference type="Pfam" id="PF14308">
    <property type="entry name" value="DnaJ-X"/>
    <property type="match status" value="1"/>
</dbReference>
<accession>A0AAV9UTQ3</accession>
<evidence type="ECO:0000256" key="1">
    <source>
        <dbReference type="SAM" id="MobiDB-lite"/>
    </source>
</evidence>
<evidence type="ECO:0000259" key="2">
    <source>
        <dbReference type="PROSITE" id="PS50076"/>
    </source>
</evidence>